<feature type="non-terminal residue" evidence="2">
    <location>
        <position position="226"/>
    </location>
</feature>
<dbReference type="InterPro" id="IPR052613">
    <property type="entry name" value="LicD_transferase"/>
</dbReference>
<dbReference type="EMBL" id="KK116087">
    <property type="protein sequence ID" value="KFM66755.1"/>
    <property type="molecule type" value="Genomic_DNA"/>
</dbReference>
<dbReference type="OrthoDB" id="444255at2759"/>
<accession>A0A087TNR6</accession>
<reference evidence="2 3" key="1">
    <citation type="submission" date="2013-11" db="EMBL/GenBank/DDBJ databases">
        <title>Genome sequencing of Stegodyphus mimosarum.</title>
        <authorList>
            <person name="Bechsgaard J."/>
        </authorList>
    </citation>
    <scope>NUCLEOTIDE SEQUENCE [LARGE SCALE GENOMIC DNA]</scope>
</reference>
<dbReference type="PANTHER" id="PTHR13627">
    <property type="entry name" value="FUKUTIN RELATED PROTEIN"/>
    <property type="match status" value="1"/>
</dbReference>
<evidence type="ECO:0000313" key="2">
    <source>
        <dbReference type="EMBL" id="KFM66755.1"/>
    </source>
</evidence>
<feature type="transmembrane region" description="Helical" evidence="1">
    <location>
        <begin position="12"/>
        <end position="30"/>
    </location>
</feature>
<proteinExistence type="predicted"/>
<organism evidence="2 3">
    <name type="scientific">Stegodyphus mimosarum</name>
    <name type="common">African social velvet spider</name>
    <dbReference type="NCBI Taxonomy" id="407821"/>
    <lineage>
        <taxon>Eukaryota</taxon>
        <taxon>Metazoa</taxon>
        <taxon>Ecdysozoa</taxon>
        <taxon>Arthropoda</taxon>
        <taxon>Chelicerata</taxon>
        <taxon>Arachnida</taxon>
        <taxon>Araneae</taxon>
        <taxon>Araneomorphae</taxon>
        <taxon>Entelegynae</taxon>
        <taxon>Eresoidea</taxon>
        <taxon>Eresidae</taxon>
        <taxon>Stegodyphus</taxon>
    </lineage>
</organism>
<keyword evidence="3" id="KW-1185">Reference proteome</keyword>
<gene>
    <name evidence="2" type="ORF">X975_13350</name>
</gene>
<dbReference type="PANTHER" id="PTHR13627:SF32">
    <property type="entry name" value="AGAP006029-PA"/>
    <property type="match status" value="1"/>
</dbReference>
<keyword evidence="1" id="KW-0472">Membrane</keyword>
<name>A0A087TNR6_STEMI</name>
<dbReference type="OMA" id="HTCNMTE"/>
<dbReference type="AlphaFoldDB" id="A0A087TNR6"/>
<keyword evidence="1" id="KW-1133">Transmembrane helix</keyword>
<dbReference type="STRING" id="407821.A0A087TNR6"/>
<keyword evidence="1" id="KW-0812">Transmembrane</keyword>
<evidence type="ECO:0000256" key="1">
    <source>
        <dbReference type="SAM" id="Phobius"/>
    </source>
</evidence>
<dbReference type="Proteomes" id="UP000054359">
    <property type="component" value="Unassembled WGS sequence"/>
</dbReference>
<sequence>MKIIRFQQKRFFICLIFFLAVLCAAHYIFWSADEDDIPECFLPEDDLRKVEKLLIAIQDPLKALNLTYFLCYNSLWGALKMKGPLPWQNSLELCVLNKQISAIDEGFLARSFRHSGLSITYNSAGGFYTVFKFGETVPSATLTVFEEDPITRQMRRIGWIHRMLPPNSCEELNCFPPELIAHPLPMVTFGQREVPAPRDGIEIQKYLFPYSWWKEITPSNCRETNQ</sequence>
<evidence type="ECO:0000313" key="3">
    <source>
        <dbReference type="Proteomes" id="UP000054359"/>
    </source>
</evidence>
<protein>
    <submittedName>
        <fullName evidence="2">Uncharacterized protein</fullName>
    </submittedName>
</protein>